<sequence length="594" mass="69329">MTNRYLKVVFEYLPTENDELELSVDEIIRFIKEIEDGWYYGENIKTKKNGAFPSNYVEETDYQPKPKPKPKPQTRTQTKPQTESQQPSDYIDPQAFMVQSKLEIKEQTSNIPKSQIVKEGWLVKKGEKFKNWKKRYFKLYSRSLKYHKTPTDFVPLGTVLLQDAVVEKSPKKRKKGLFTIQTPNRLWHFKAVGEIERQGWYVAISRQISILDEEVKKISDLKTPIKKNVTTIKTQNTQQAMKKKTPPKPITKKLPPKPTPKKSIPNNQDLQQKPTNIFGVPLKVVLKRNNSDVPEIVQQTTKYLIKNVNSEIFVVSGKQKNIIPYKLKYDRGLSVTFENENNPLNISELLIDWIIELPDTLLPKALIPKLFETINQKENKERMVSIHSFVEQISEEIKTLLHSIFDFLDRLIKLLKSKKIPETSMIKIFAASLFLKKKYNERTKINEEYLKLVKVMIQFNDYLFSNGELEWKQSNVQKKNKKNQKKGNDNDNSKNQIQKKAKNNDNNLKTIQGYKILFKATALYKFVPDGESPDDLPINKGDVLSIISTEDEDWWYGTVIKHATKKKLDNALGYFPSTYVKKMSQDNWEKMNEN</sequence>
<dbReference type="InterPro" id="IPR036028">
    <property type="entry name" value="SH3-like_dom_sf"/>
</dbReference>
<evidence type="ECO:0000256" key="4">
    <source>
        <dbReference type="ARBA" id="ARBA00023054"/>
    </source>
</evidence>
<comment type="caution">
    <text evidence="11">The sequence shown here is derived from an EMBL/GenBank/DDBJ whole genome shotgun (WGS) entry which is preliminary data.</text>
</comment>
<evidence type="ECO:0000259" key="9">
    <source>
        <dbReference type="PROSITE" id="PS50003"/>
    </source>
</evidence>
<dbReference type="InterPro" id="IPR008936">
    <property type="entry name" value="Rho_GTPase_activation_prot"/>
</dbReference>
<dbReference type="Pfam" id="PF14604">
    <property type="entry name" value="SH3_9"/>
    <property type="match status" value="1"/>
</dbReference>
<dbReference type="SMART" id="SM00326">
    <property type="entry name" value="SH3"/>
    <property type="match status" value="2"/>
</dbReference>
<dbReference type="PANTHER" id="PTHR14167">
    <property type="entry name" value="SH3 DOMAIN-CONTAINING"/>
    <property type="match status" value="1"/>
</dbReference>
<dbReference type="CDD" id="cd00159">
    <property type="entry name" value="RhoGAP"/>
    <property type="match status" value="1"/>
</dbReference>
<dbReference type="InterPro" id="IPR001452">
    <property type="entry name" value="SH3_domain"/>
</dbReference>
<feature type="domain" description="PH" evidence="9">
    <location>
        <begin position="115"/>
        <end position="209"/>
    </location>
</feature>
<dbReference type="InterPro" id="IPR000198">
    <property type="entry name" value="RhoGAP_dom"/>
</dbReference>
<gene>
    <name evidence="11" type="ORF">M0812_21427</name>
</gene>
<accession>A0AAV7YUK2</accession>
<dbReference type="Gene3D" id="2.30.29.30">
    <property type="entry name" value="Pleckstrin-homology domain (PH domain)/Phosphotyrosine-binding domain (PTB)"/>
    <property type="match status" value="1"/>
</dbReference>
<dbReference type="SUPFAM" id="SSF50729">
    <property type="entry name" value="PH domain-like"/>
    <property type="match status" value="1"/>
</dbReference>
<feature type="region of interest" description="Disordered" evidence="7">
    <location>
        <begin position="474"/>
        <end position="504"/>
    </location>
</feature>
<evidence type="ECO:0000256" key="3">
    <source>
        <dbReference type="ARBA" id="ARBA00022468"/>
    </source>
</evidence>
<dbReference type="GO" id="GO:0005096">
    <property type="term" value="F:GTPase activator activity"/>
    <property type="evidence" value="ECO:0007669"/>
    <property type="project" value="UniProtKB-KW"/>
</dbReference>
<dbReference type="FunFam" id="2.30.29.30:FF:000286">
    <property type="entry name" value="PH-protein kinase domain containing protein"/>
    <property type="match status" value="1"/>
</dbReference>
<dbReference type="PANTHER" id="PTHR14167:SF81">
    <property type="entry name" value="ENDOPHILIN-A"/>
    <property type="match status" value="1"/>
</dbReference>
<feature type="domain" description="SH3" evidence="8">
    <location>
        <begin position="1"/>
        <end position="62"/>
    </location>
</feature>
<evidence type="ECO:0000259" key="10">
    <source>
        <dbReference type="PROSITE" id="PS50238"/>
    </source>
</evidence>
<dbReference type="Gene3D" id="1.10.555.10">
    <property type="entry name" value="Rho GTPase activation protein"/>
    <property type="match status" value="1"/>
</dbReference>
<dbReference type="Pfam" id="PF07653">
    <property type="entry name" value="SH3_2"/>
    <property type="match status" value="1"/>
</dbReference>
<dbReference type="Pfam" id="PF00169">
    <property type="entry name" value="PH"/>
    <property type="match status" value="1"/>
</dbReference>
<dbReference type="SUPFAM" id="SSF50044">
    <property type="entry name" value="SH3-domain"/>
    <property type="match status" value="2"/>
</dbReference>
<dbReference type="AlphaFoldDB" id="A0AAV7YUK2"/>
<protein>
    <submittedName>
        <fullName evidence="11">Endophilin-a</fullName>
    </submittedName>
</protein>
<evidence type="ECO:0000256" key="1">
    <source>
        <dbReference type="ARBA" id="ARBA00004170"/>
    </source>
</evidence>
<evidence type="ECO:0000256" key="6">
    <source>
        <dbReference type="PROSITE-ProRule" id="PRU00192"/>
    </source>
</evidence>
<dbReference type="PROSITE" id="PS50238">
    <property type="entry name" value="RHOGAP"/>
    <property type="match status" value="1"/>
</dbReference>
<feature type="region of interest" description="Disordered" evidence="7">
    <location>
        <begin position="55"/>
        <end position="90"/>
    </location>
</feature>
<dbReference type="PRINTS" id="PR00452">
    <property type="entry name" value="SH3DOMAIN"/>
</dbReference>
<evidence type="ECO:0000256" key="2">
    <source>
        <dbReference type="ARBA" id="ARBA00022443"/>
    </source>
</evidence>
<dbReference type="InterPro" id="IPR050384">
    <property type="entry name" value="Endophilin_SH3RF"/>
</dbReference>
<dbReference type="Gene3D" id="2.30.30.40">
    <property type="entry name" value="SH3 Domains"/>
    <property type="match status" value="2"/>
</dbReference>
<dbReference type="Pfam" id="PF00620">
    <property type="entry name" value="RhoGAP"/>
    <property type="match status" value="1"/>
</dbReference>
<dbReference type="SMART" id="SM00233">
    <property type="entry name" value="PH"/>
    <property type="match status" value="1"/>
</dbReference>
<dbReference type="CDD" id="cd00174">
    <property type="entry name" value="SH3"/>
    <property type="match status" value="1"/>
</dbReference>
<keyword evidence="2 6" id="KW-0728">SH3 domain</keyword>
<evidence type="ECO:0000256" key="7">
    <source>
        <dbReference type="SAM" id="MobiDB-lite"/>
    </source>
</evidence>
<dbReference type="InterPro" id="IPR011993">
    <property type="entry name" value="PH-like_dom_sf"/>
</dbReference>
<evidence type="ECO:0000313" key="11">
    <source>
        <dbReference type="EMBL" id="KAJ3432486.1"/>
    </source>
</evidence>
<dbReference type="Proteomes" id="UP001146793">
    <property type="component" value="Unassembled WGS sequence"/>
</dbReference>
<keyword evidence="4" id="KW-0175">Coiled coil</keyword>
<keyword evidence="5" id="KW-0472">Membrane</keyword>
<evidence type="ECO:0000313" key="12">
    <source>
        <dbReference type="Proteomes" id="UP001146793"/>
    </source>
</evidence>
<organism evidence="11 12">
    <name type="scientific">Anaeramoeba flamelloides</name>
    <dbReference type="NCBI Taxonomy" id="1746091"/>
    <lineage>
        <taxon>Eukaryota</taxon>
        <taxon>Metamonada</taxon>
        <taxon>Anaeramoebidae</taxon>
        <taxon>Anaeramoeba</taxon>
    </lineage>
</organism>
<comment type="subcellular location">
    <subcellularLocation>
        <location evidence="1">Membrane</location>
        <topology evidence="1">Peripheral membrane protein</topology>
    </subcellularLocation>
</comment>
<reference evidence="11" key="1">
    <citation type="submission" date="2022-08" db="EMBL/GenBank/DDBJ databases">
        <title>Novel sulphate-reducing endosymbionts in the free-living metamonad Anaeramoeba.</title>
        <authorList>
            <person name="Jerlstrom-Hultqvist J."/>
            <person name="Cepicka I."/>
            <person name="Gallot-Lavallee L."/>
            <person name="Salas-Leiva D."/>
            <person name="Curtis B.A."/>
            <person name="Zahonova K."/>
            <person name="Pipaliya S."/>
            <person name="Dacks J."/>
            <person name="Roger A.J."/>
        </authorList>
    </citation>
    <scope>NUCLEOTIDE SEQUENCE</scope>
    <source>
        <strain evidence="11">Busselton2</strain>
    </source>
</reference>
<dbReference type="CDD" id="cd00821">
    <property type="entry name" value="PH"/>
    <property type="match status" value="1"/>
</dbReference>
<feature type="compositionally biased region" description="Low complexity" evidence="7">
    <location>
        <begin position="73"/>
        <end position="82"/>
    </location>
</feature>
<feature type="domain" description="SH3" evidence="8">
    <location>
        <begin position="515"/>
        <end position="585"/>
    </location>
</feature>
<evidence type="ECO:0000256" key="5">
    <source>
        <dbReference type="ARBA" id="ARBA00023136"/>
    </source>
</evidence>
<dbReference type="GO" id="GO:0007165">
    <property type="term" value="P:signal transduction"/>
    <property type="evidence" value="ECO:0007669"/>
    <property type="project" value="InterPro"/>
</dbReference>
<dbReference type="EMBL" id="JANTQA010000047">
    <property type="protein sequence ID" value="KAJ3432486.1"/>
    <property type="molecule type" value="Genomic_DNA"/>
</dbReference>
<evidence type="ECO:0000259" key="8">
    <source>
        <dbReference type="PROSITE" id="PS50002"/>
    </source>
</evidence>
<name>A0AAV7YUK2_9EUKA</name>
<dbReference type="InterPro" id="IPR001849">
    <property type="entry name" value="PH_domain"/>
</dbReference>
<keyword evidence="3" id="KW-0343">GTPase activation</keyword>
<dbReference type="SUPFAM" id="SSF48350">
    <property type="entry name" value="GTPase activation domain, GAP"/>
    <property type="match status" value="1"/>
</dbReference>
<proteinExistence type="predicted"/>
<dbReference type="PROSITE" id="PS50002">
    <property type="entry name" value="SH3"/>
    <property type="match status" value="2"/>
</dbReference>
<feature type="compositionally biased region" description="Basic residues" evidence="7">
    <location>
        <begin position="241"/>
        <end position="255"/>
    </location>
</feature>
<feature type="compositionally biased region" description="Polar residues" evidence="7">
    <location>
        <begin position="264"/>
        <end position="273"/>
    </location>
</feature>
<dbReference type="PROSITE" id="PS50003">
    <property type="entry name" value="PH_DOMAIN"/>
    <property type="match status" value="1"/>
</dbReference>
<feature type="domain" description="Rho-GAP" evidence="10">
    <location>
        <begin position="280"/>
        <end position="464"/>
    </location>
</feature>
<feature type="region of interest" description="Disordered" evidence="7">
    <location>
        <begin position="233"/>
        <end position="273"/>
    </location>
</feature>
<dbReference type="SMART" id="SM00324">
    <property type="entry name" value="RhoGAP"/>
    <property type="match status" value="1"/>
</dbReference>